<reference evidence="4" key="1">
    <citation type="submission" date="2016-10" db="EMBL/GenBank/DDBJ databases">
        <authorList>
            <person name="Varghese N."/>
            <person name="Submissions S."/>
        </authorList>
    </citation>
    <scope>NUCLEOTIDE SEQUENCE [LARGE SCALE GENOMIC DNA]</scope>
    <source>
        <strain evidence="4">DSM 45405</strain>
    </source>
</reference>
<evidence type="ECO:0000313" key="3">
    <source>
        <dbReference type="EMBL" id="SEH66086.1"/>
    </source>
</evidence>
<dbReference type="PANTHER" id="PTHR24567:SF74">
    <property type="entry name" value="HTH-TYPE TRANSCRIPTIONAL REGULATOR ARCR"/>
    <property type="match status" value="1"/>
</dbReference>
<sequence length="329" mass="36263">MAGLAGVRADELTALEIFGGYRAEDLVSLAAQLRPLQAAAGQVLMHQDELAVSFLLIGSGQAEVTHVDDAGHDTVAKLNPGMIVGEIALLRDTTRTATVVAVEPVTGWVGDREAFSTLLHVPGMLERLLSTARQRLAAYITPIPVRLRDGSELFLRPVLPGDNERTTSGPVEFSSETLYRRFQSVRIPNTSLMRYLFEVDYVHHFVWVMTDGPEGPVVADARFVREEVDPSIAEVAFIVADAYQNRGIGTFLMGALAVAAKYHGVQRFTARVLTDNYPMRAIMDRFGARWQRDDLGVVTTEIDVPRPDFATELSRQIRDMTRQVVKAVG</sequence>
<dbReference type="InterPro" id="IPR018488">
    <property type="entry name" value="cNMP-bd_CS"/>
</dbReference>
<dbReference type="Gene3D" id="3.40.630.30">
    <property type="match status" value="1"/>
</dbReference>
<accession>A0A1H6JU00</accession>
<dbReference type="InterPro" id="IPR018490">
    <property type="entry name" value="cNMP-bd_dom_sf"/>
</dbReference>
<dbReference type="RefSeq" id="WP_083407485.1">
    <property type="nucleotide sequence ID" value="NZ_LT629971.1"/>
</dbReference>
<organism evidence="3 4">
    <name type="scientific">Mycolicibacterium rutilum</name>
    <name type="common">Mycobacterium rutilum</name>
    <dbReference type="NCBI Taxonomy" id="370526"/>
    <lineage>
        <taxon>Bacteria</taxon>
        <taxon>Bacillati</taxon>
        <taxon>Actinomycetota</taxon>
        <taxon>Actinomycetes</taxon>
        <taxon>Mycobacteriales</taxon>
        <taxon>Mycobacteriaceae</taxon>
        <taxon>Mycolicibacterium</taxon>
    </lineage>
</organism>
<keyword evidence="4" id="KW-1185">Reference proteome</keyword>
<keyword evidence="3" id="KW-0418">Kinase</keyword>
<dbReference type="OrthoDB" id="190266at2"/>
<dbReference type="PROSITE" id="PS51186">
    <property type="entry name" value="GNAT"/>
    <property type="match status" value="1"/>
</dbReference>
<dbReference type="GO" id="GO:0016747">
    <property type="term" value="F:acyltransferase activity, transferring groups other than amino-acyl groups"/>
    <property type="evidence" value="ECO:0007669"/>
    <property type="project" value="InterPro"/>
</dbReference>
<dbReference type="SMART" id="SM00100">
    <property type="entry name" value="cNMP"/>
    <property type="match status" value="1"/>
</dbReference>
<dbReference type="CDD" id="cd04301">
    <property type="entry name" value="NAT_SF"/>
    <property type="match status" value="1"/>
</dbReference>
<dbReference type="EMBL" id="LT629971">
    <property type="protein sequence ID" value="SEH66086.1"/>
    <property type="molecule type" value="Genomic_DNA"/>
</dbReference>
<dbReference type="PANTHER" id="PTHR24567">
    <property type="entry name" value="CRP FAMILY TRANSCRIPTIONAL REGULATORY PROTEIN"/>
    <property type="match status" value="1"/>
</dbReference>
<gene>
    <name evidence="3" type="ORF">SAMN04489835_2575</name>
</gene>
<feature type="domain" description="Cyclic nucleotide-binding" evidence="1">
    <location>
        <begin position="17"/>
        <end position="119"/>
    </location>
</feature>
<evidence type="ECO:0000259" key="1">
    <source>
        <dbReference type="PROSITE" id="PS50042"/>
    </source>
</evidence>
<dbReference type="STRING" id="370526.SAMN04489835_2575"/>
<dbReference type="InterPro" id="IPR014710">
    <property type="entry name" value="RmlC-like_jellyroll"/>
</dbReference>
<name>A0A1H6JU00_MYCRU</name>
<dbReference type="Proteomes" id="UP000182915">
    <property type="component" value="Chromosome I"/>
</dbReference>
<dbReference type="PROSITE" id="PS50042">
    <property type="entry name" value="CNMP_BINDING_3"/>
    <property type="match status" value="1"/>
</dbReference>
<dbReference type="PROSITE" id="PS00889">
    <property type="entry name" value="CNMP_BINDING_2"/>
    <property type="match status" value="1"/>
</dbReference>
<dbReference type="SUPFAM" id="SSF55729">
    <property type="entry name" value="Acyl-CoA N-acyltransferases (Nat)"/>
    <property type="match status" value="1"/>
</dbReference>
<evidence type="ECO:0000259" key="2">
    <source>
        <dbReference type="PROSITE" id="PS51186"/>
    </source>
</evidence>
<dbReference type="Pfam" id="PF00027">
    <property type="entry name" value="cNMP_binding"/>
    <property type="match status" value="1"/>
</dbReference>
<dbReference type="Pfam" id="PF13302">
    <property type="entry name" value="Acetyltransf_3"/>
    <property type="match status" value="1"/>
</dbReference>
<protein>
    <submittedName>
        <fullName evidence="3">cAMP-binding domain of CRP or a regulatory subunit of cAMP-dependent protein kinases</fullName>
    </submittedName>
</protein>
<proteinExistence type="predicted"/>
<dbReference type="InterPro" id="IPR050397">
    <property type="entry name" value="Env_Response_Regulators"/>
</dbReference>
<dbReference type="CDD" id="cd00038">
    <property type="entry name" value="CAP_ED"/>
    <property type="match status" value="1"/>
</dbReference>
<dbReference type="GO" id="GO:0003700">
    <property type="term" value="F:DNA-binding transcription factor activity"/>
    <property type="evidence" value="ECO:0007669"/>
    <property type="project" value="TreeGrafter"/>
</dbReference>
<dbReference type="InterPro" id="IPR016181">
    <property type="entry name" value="Acyl_CoA_acyltransferase"/>
</dbReference>
<feature type="domain" description="N-acetyltransferase" evidence="2">
    <location>
        <begin position="153"/>
        <end position="318"/>
    </location>
</feature>
<dbReference type="SUPFAM" id="SSF51206">
    <property type="entry name" value="cAMP-binding domain-like"/>
    <property type="match status" value="1"/>
</dbReference>
<dbReference type="InterPro" id="IPR000182">
    <property type="entry name" value="GNAT_dom"/>
</dbReference>
<dbReference type="Gene3D" id="2.60.120.10">
    <property type="entry name" value="Jelly Rolls"/>
    <property type="match status" value="1"/>
</dbReference>
<keyword evidence="3" id="KW-0808">Transferase</keyword>
<dbReference type="GO" id="GO:0016301">
    <property type="term" value="F:kinase activity"/>
    <property type="evidence" value="ECO:0007669"/>
    <property type="project" value="UniProtKB-KW"/>
</dbReference>
<dbReference type="InterPro" id="IPR000595">
    <property type="entry name" value="cNMP-bd_dom"/>
</dbReference>
<dbReference type="GO" id="GO:0005829">
    <property type="term" value="C:cytosol"/>
    <property type="evidence" value="ECO:0007669"/>
    <property type="project" value="TreeGrafter"/>
</dbReference>
<dbReference type="AlphaFoldDB" id="A0A1H6JU00"/>
<evidence type="ECO:0000313" key="4">
    <source>
        <dbReference type="Proteomes" id="UP000182915"/>
    </source>
</evidence>